<name>A0A066VKZ0_TILAU</name>
<evidence type="ECO:0000256" key="9">
    <source>
        <dbReference type="ARBA" id="ARBA00048108"/>
    </source>
</evidence>
<comment type="caution">
    <text evidence="11">The sequence shown here is derived from an EMBL/GenBank/DDBJ whole genome shotgun (WGS) entry which is preliminary data.</text>
</comment>
<gene>
    <name evidence="11" type="ORF">K437DRAFT_270346</name>
</gene>
<keyword evidence="4" id="KW-0436">Ligase</keyword>
<dbReference type="Proteomes" id="UP000027361">
    <property type="component" value="Unassembled WGS sequence"/>
</dbReference>
<protein>
    <recommendedName>
        <fullName evidence="3">Diphthine--ammonia ligase</fullName>
        <ecNumber evidence="2">6.3.1.14</ecNumber>
    </recommendedName>
    <alternativeName>
        <fullName evidence="7">Diphthamide synthase</fullName>
    </alternativeName>
    <alternativeName>
        <fullName evidence="8">Diphthamide synthetase</fullName>
    </alternativeName>
</protein>
<evidence type="ECO:0000256" key="1">
    <source>
        <dbReference type="ARBA" id="ARBA00005156"/>
    </source>
</evidence>
<organism evidence="11 12">
    <name type="scientific">Tilletiaria anomala (strain ATCC 24038 / CBS 436.72 / UBC 951)</name>
    <dbReference type="NCBI Taxonomy" id="1037660"/>
    <lineage>
        <taxon>Eukaryota</taxon>
        <taxon>Fungi</taxon>
        <taxon>Dikarya</taxon>
        <taxon>Basidiomycota</taxon>
        <taxon>Ustilaginomycotina</taxon>
        <taxon>Exobasidiomycetes</taxon>
        <taxon>Georgefischeriales</taxon>
        <taxon>Tilletiariaceae</taxon>
        <taxon>Tilletiaria</taxon>
    </lineage>
</organism>
<evidence type="ECO:0000256" key="6">
    <source>
        <dbReference type="ARBA" id="ARBA00022840"/>
    </source>
</evidence>
<feature type="domain" description="Diphthamide synthase" evidence="10">
    <location>
        <begin position="1"/>
        <end position="78"/>
    </location>
</feature>
<evidence type="ECO:0000256" key="2">
    <source>
        <dbReference type="ARBA" id="ARBA00012089"/>
    </source>
</evidence>
<accession>A0A066VKZ0</accession>
<dbReference type="Pfam" id="PF01902">
    <property type="entry name" value="Diphthami_syn_2"/>
    <property type="match status" value="2"/>
</dbReference>
<dbReference type="InterPro" id="IPR002761">
    <property type="entry name" value="Diphthami_syn_dom"/>
</dbReference>
<dbReference type="GO" id="GO:0017183">
    <property type="term" value="P:protein histidyl modification to diphthamide"/>
    <property type="evidence" value="ECO:0007669"/>
    <property type="project" value="TreeGrafter"/>
</dbReference>
<dbReference type="PANTHER" id="PTHR12196:SF2">
    <property type="entry name" value="DIPHTHINE--AMMONIA LIGASE"/>
    <property type="match status" value="1"/>
</dbReference>
<reference evidence="11 12" key="1">
    <citation type="submission" date="2014-05" db="EMBL/GenBank/DDBJ databases">
        <title>Draft genome sequence of a rare smut relative, Tilletiaria anomala UBC 951.</title>
        <authorList>
            <consortium name="DOE Joint Genome Institute"/>
            <person name="Toome M."/>
            <person name="Kuo A."/>
            <person name="Henrissat B."/>
            <person name="Lipzen A."/>
            <person name="Tritt A."/>
            <person name="Yoshinaga Y."/>
            <person name="Zane M."/>
            <person name="Barry K."/>
            <person name="Grigoriev I.V."/>
            <person name="Spatafora J.W."/>
            <person name="Aimea M.C."/>
        </authorList>
    </citation>
    <scope>NUCLEOTIDE SEQUENCE [LARGE SCALE GENOMIC DNA]</scope>
    <source>
        <strain evidence="11 12">UBC 951</strain>
    </source>
</reference>
<dbReference type="InterPro" id="IPR035959">
    <property type="entry name" value="RutC-like_sf"/>
</dbReference>
<dbReference type="SUPFAM" id="SSF52402">
    <property type="entry name" value="Adenine nucleotide alpha hydrolases-like"/>
    <property type="match status" value="1"/>
</dbReference>
<comment type="pathway">
    <text evidence="1">Protein modification; peptidyl-diphthamide biosynthesis.</text>
</comment>
<sequence>MKVVGLLSGGKDSCYNLCHCVKNGHEIVALATLAPPQGTDELDSYMYQTVGHDAVHLVAEAMGLPLYRHVITGTAVNQGAQYGSRMPSFSQAKLPSIASNANGKEKEKDETEDLYELLLKVKAQHPDVEAVSVGAILSNYQRVRVEHVALLPDINLVPLTFLWQRNQADLLDEMVRAGIDAVLIKVAGIGLDERDLGKSLAQMRPKLHKLNSLYGAHICGEGGEYETLTLDSPLFKKRIRLQEVETIVHADAAFASVSYLRVKHAQLVEKVPRSLAALEAPDNLDGLSAMLGDSLSKAAAADAVGQVDTRSVHALGNPLPQISLSENGWFAAANVCSNGPCDSLEDEVKGAFANLDSLLKERGCRMEDLVHVNLYLQSQQDFQRVNAVYKQQFGASPPTRACIAFGSAASARVTLEVLGWRGDAQEGEAAARPQDLRRALHVQGRSYWAPANIGPYSQAVVAAQRITIAGQIGLRPADLSLPPDADMQLLLSLQHARLILHAVLEQRAILAPGAHWVEGGICWLDEGADGLHLDQKANALWQSQVAIDEVTDRVQEMPVHQRWHLEWLGSKAHTQGVAPPIAYVTLPPGSLPRGASVEWQLTAHTGEATAAADDDAEENAEPEYRRLVRVDCIKRDAEMFPSTSSDNATPDWESVCDPQSAAASGIVFFQQNACVDADGAPYASALSIKVLASPSATPQLLERTLASCRMQAGSAVLSVLPVQRIMHPSAEDPSQLHQAAVALLWWS</sequence>
<keyword evidence="6" id="KW-0067">ATP-binding</keyword>
<dbReference type="InterPro" id="IPR014729">
    <property type="entry name" value="Rossmann-like_a/b/a_fold"/>
</dbReference>
<comment type="catalytic activity">
    <reaction evidence="9">
        <text>diphthine-[translation elongation factor 2] + NH4(+) + ATP = diphthamide-[translation elongation factor 2] + AMP + diphosphate + H(+)</text>
        <dbReference type="Rhea" id="RHEA:19753"/>
        <dbReference type="Rhea" id="RHEA-COMP:10172"/>
        <dbReference type="Rhea" id="RHEA-COMP:10174"/>
        <dbReference type="ChEBI" id="CHEBI:15378"/>
        <dbReference type="ChEBI" id="CHEBI:16692"/>
        <dbReference type="ChEBI" id="CHEBI:28938"/>
        <dbReference type="ChEBI" id="CHEBI:30616"/>
        <dbReference type="ChEBI" id="CHEBI:33019"/>
        <dbReference type="ChEBI" id="CHEBI:82696"/>
        <dbReference type="ChEBI" id="CHEBI:456215"/>
        <dbReference type="EC" id="6.3.1.14"/>
    </reaction>
</comment>
<evidence type="ECO:0000256" key="7">
    <source>
        <dbReference type="ARBA" id="ARBA00029814"/>
    </source>
</evidence>
<proteinExistence type="predicted"/>
<dbReference type="AlphaFoldDB" id="A0A066VKZ0"/>
<evidence type="ECO:0000256" key="3">
    <source>
        <dbReference type="ARBA" id="ARBA00018426"/>
    </source>
</evidence>
<dbReference type="InterPro" id="IPR030662">
    <property type="entry name" value="DPH6/MJ0570"/>
</dbReference>
<dbReference type="SUPFAM" id="SSF55298">
    <property type="entry name" value="YjgF-like"/>
    <property type="match status" value="2"/>
</dbReference>
<dbReference type="STRING" id="1037660.A0A066VKZ0"/>
<dbReference type="Gene3D" id="3.40.50.620">
    <property type="entry name" value="HUPs"/>
    <property type="match status" value="1"/>
</dbReference>
<dbReference type="InterPro" id="IPR006175">
    <property type="entry name" value="YjgF/YER057c/UK114"/>
</dbReference>
<dbReference type="PANTHER" id="PTHR12196">
    <property type="entry name" value="DOMAIN OF UNKNOWN FUNCTION 71 DUF71 -CONTAINING PROTEIN"/>
    <property type="match status" value="1"/>
</dbReference>
<evidence type="ECO:0000313" key="12">
    <source>
        <dbReference type="Proteomes" id="UP000027361"/>
    </source>
</evidence>
<dbReference type="FunFam" id="3.40.50.620:FF:000145">
    <property type="entry name" value="ATP-binding domain containing protein"/>
    <property type="match status" value="1"/>
</dbReference>
<dbReference type="OMA" id="HCRLAQS"/>
<feature type="domain" description="Diphthamide synthase" evidence="10">
    <location>
        <begin position="97"/>
        <end position="258"/>
    </location>
</feature>
<dbReference type="NCBIfam" id="TIGR00290">
    <property type="entry name" value="MJ0570_dom"/>
    <property type="match status" value="1"/>
</dbReference>
<dbReference type="CDD" id="cd01994">
    <property type="entry name" value="AANH_PF0828-like"/>
    <property type="match status" value="1"/>
</dbReference>
<dbReference type="FunFam" id="3.90.1490.10:FF:000001">
    <property type="entry name" value="Diphthine--ammonia ligase"/>
    <property type="match status" value="1"/>
</dbReference>
<keyword evidence="5" id="KW-0547">Nucleotide-binding</keyword>
<dbReference type="FunCoup" id="A0A066VKZ0">
    <property type="interactions" value="17"/>
</dbReference>
<dbReference type="GO" id="GO:0005524">
    <property type="term" value="F:ATP binding"/>
    <property type="evidence" value="ECO:0007669"/>
    <property type="project" value="UniProtKB-KW"/>
</dbReference>
<evidence type="ECO:0000256" key="4">
    <source>
        <dbReference type="ARBA" id="ARBA00022598"/>
    </source>
</evidence>
<dbReference type="EC" id="6.3.1.14" evidence="2"/>
<evidence type="ECO:0000259" key="10">
    <source>
        <dbReference type="Pfam" id="PF01902"/>
    </source>
</evidence>
<dbReference type="Gene3D" id="3.90.1490.10">
    <property type="entry name" value="putative n-type atp pyrophosphatase, domain 2"/>
    <property type="match status" value="1"/>
</dbReference>
<evidence type="ECO:0000256" key="8">
    <source>
        <dbReference type="ARBA" id="ARBA00031552"/>
    </source>
</evidence>
<dbReference type="Gene3D" id="3.30.1330.40">
    <property type="entry name" value="RutC-like"/>
    <property type="match status" value="2"/>
</dbReference>
<dbReference type="GO" id="GO:0017178">
    <property type="term" value="F:diphthine-ammonia ligase activity"/>
    <property type="evidence" value="ECO:0007669"/>
    <property type="project" value="UniProtKB-EC"/>
</dbReference>
<dbReference type="RefSeq" id="XP_013240968.1">
    <property type="nucleotide sequence ID" value="XM_013385514.1"/>
</dbReference>
<dbReference type="Pfam" id="PF01042">
    <property type="entry name" value="Ribonuc_L-PSP"/>
    <property type="match status" value="1"/>
</dbReference>
<dbReference type="HOGENOM" id="CLU_010289_2_1_1"/>
<dbReference type="GeneID" id="25266166"/>
<dbReference type="OrthoDB" id="686384at2759"/>
<keyword evidence="12" id="KW-1185">Reference proteome</keyword>
<dbReference type="EMBL" id="JMSN01000107">
    <property type="protein sequence ID" value="KDN39245.1"/>
    <property type="molecule type" value="Genomic_DNA"/>
</dbReference>
<dbReference type="InParanoid" id="A0A066VKZ0"/>
<evidence type="ECO:0000313" key="11">
    <source>
        <dbReference type="EMBL" id="KDN39245.1"/>
    </source>
</evidence>
<evidence type="ECO:0000256" key="5">
    <source>
        <dbReference type="ARBA" id="ARBA00022741"/>
    </source>
</evidence>